<dbReference type="InterPro" id="IPR006426">
    <property type="entry name" value="Asn_synth_AEB"/>
</dbReference>
<dbReference type="InterPro" id="IPR014729">
    <property type="entry name" value="Rossmann-like_a/b/a_fold"/>
</dbReference>
<protein>
    <recommendedName>
        <fullName evidence="3">asparagine synthase (glutamine-hydrolyzing)</fullName>
        <ecNumber evidence="3">6.3.5.4</ecNumber>
    </recommendedName>
</protein>
<dbReference type="InterPro" id="IPR051786">
    <property type="entry name" value="ASN_synthetase/amidase"/>
</dbReference>
<dbReference type="InterPro" id="IPR001962">
    <property type="entry name" value="Asn_synthase"/>
</dbReference>
<dbReference type="GO" id="GO:0005524">
    <property type="term" value="F:ATP binding"/>
    <property type="evidence" value="ECO:0007669"/>
    <property type="project" value="UniProtKB-KW"/>
</dbReference>
<dbReference type="GO" id="GO:0005829">
    <property type="term" value="C:cytosol"/>
    <property type="evidence" value="ECO:0007669"/>
    <property type="project" value="TreeGrafter"/>
</dbReference>
<keyword evidence="4 8" id="KW-0547">Nucleotide-binding</keyword>
<dbReference type="EMBL" id="CP162599">
    <property type="protein sequence ID" value="XDK32757.1"/>
    <property type="molecule type" value="Genomic_DNA"/>
</dbReference>
<dbReference type="PROSITE" id="PS51278">
    <property type="entry name" value="GATASE_TYPE_2"/>
    <property type="match status" value="1"/>
</dbReference>
<name>A0AB39HMY9_9BACI</name>
<dbReference type="RefSeq" id="WP_368653445.1">
    <property type="nucleotide sequence ID" value="NZ_CP162599.1"/>
</dbReference>
<dbReference type="PANTHER" id="PTHR43284">
    <property type="entry name" value="ASPARAGINE SYNTHETASE (GLUTAMINE-HYDROLYZING)"/>
    <property type="match status" value="1"/>
</dbReference>
<feature type="binding site" evidence="8">
    <location>
        <begin position="353"/>
        <end position="354"/>
    </location>
    <ligand>
        <name>ATP</name>
        <dbReference type="ChEBI" id="CHEBI:30616"/>
    </ligand>
</feature>
<dbReference type="Pfam" id="PF13537">
    <property type="entry name" value="GATase_7"/>
    <property type="match status" value="1"/>
</dbReference>
<organism evidence="11">
    <name type="scientific">Ornithinibacillus sp. 4-3</name>
    <dbReference type="NCBI Taxonomy" id="3231488"/>
    <lineage>
        <taxon>Bacteria</taxon>
        <taxon>Bacillati</taxon>
        <taxon>Bacillota</taxon>
        <taxon>Bacilli</taxon>
        <taxon>Bacillales</taxon>
        <taxon>Bacillaceae</taxon>
        <taxon>Ornithinibacillus</taxon>
    </lineage>
</organism>
<feature type="binding site" evidence="8">
    <location>
        <position position="94"/>
    </location>
    <ligand>
        <name>L-glutamine</name>
        <dbReference type="ChEBI" id="CHEBI:58359"/>
    </ligand>
</feature>
<feature type="domain" description="Glutamine amidotransferase type-2" evidence="10">
    <location>
        <begin position="1"/>
        <end position="206"/>
    </location>
</feature>
<feature type="binding site" evidence="8">
    <location>
        <position position="254"/>
    </location>
    <ligand>
        <name>ATP</name>
        <dbReference type="ChEBI" id="CHEBI:30616"/>
    </ligand>
</feature>
<gene>
    <name evidence="11" type="primary">asnB</name>
    <name evidence="11" type="ORF">AB4Y30_17380</name>
</gene>
<evidence type="ECO:0000256" key="3">
    <source>
        <dbReference type="ARBA" id="ARBA00012737"/>
    </source>
</evidence>
<evidence type="ECO:0000313" key="11">
    <source>
        <dbReference type="EMBL" id="XDK32757.1"/>
    </source>
</evidence>
<evidence type="ECO:0000256" key="2">
    <source>
        <dbReference type="ARBA" id="ARBA00005752"/>
    </source>
</evidence>
<dbReference type="GO" id="GO:0004066">
    <property type="term" value="F:asparagine synthase (glutamine-hydrolyzing) activity"/>
    <property type="evidence" value="ECO:0007669"/>
    <property type="project" value="UniProtKB-EC"/>
</dbReference>
<dbReference type="Gene3D" id="3.60.20.10">
    <property type="entry name" value="Glutamine Phosphoribosylpyrophosphate, subunit 1, domain 1"/>
    <property type="match status" value="1"/>
</dbReference>
<dbReference type="InterPro" id="IPR017932">
    <property type="entry name" value="GATase_2_dom"/>
</dbReference>
<dbReference type="Gene3D" id="3.40.50.620">
    <property type="entry name" value="HUPs"/>
    <property type="match status" value="1"/>
</dbReference>
<dbReference type="InterPro" id="IPR029055">
    <property type="entry name" value="Ntn_hydrolases_N"/>
</dbReference>
<evidence type="ECO:0000256" key="1">
    <source>
        <dbReference type="ARBA" id="ARBA00005187"/>
    </source>
</evidence>
<proteinExistence type="inferred from homology"/>
<dbReference type="AlphaFoldDB" id="A0AB39HMY9"/>
<dbReference type="SUPFAM" id="SSF52402">
    <property type="entry name" value="Adenine nucleotide alpha hydrolases-like"/>
    <property type="match status" value="1"/>
</dbReference>
<keyword evidence="5 8" id="KW-0067">ATP-binding</keyword>
<evidence type="ECO:0000256" key="8">
    <source>
        <dbReference type="PIRSR" id="PIRSR001589-2"/>
    </source>
</evidence>
<dbReference type="Pfam" id="PF00733">
    <property type="entry name" value="Asn_synthase"/>
    <property type="match status" value="1"/>
</dbReference>
<evidence type="ECO:0000256" key="5">
    <source>
        <dbReference type="ARBA" id="ARBA00022840"/>
    </source>
</evidence>
<dbReference type="PANTHER" id="PTHR43284:SF1">
    <property type="entry name" value="ASPARAGINE SYNTHETASE"/>
    <property type="match status" value="1"/>
</dbReference>
<feature type="site" description="Important for beta-aspartyl-AMP intermediate formation" evidence="9">
    <location>
        <position position="355"/>
    </location>
</feature>
<keyword evidence="6" id="KW-0028">Amino-acid biosynthesis</keyword>
<dbReference type="EC" id="6.3.5.4" evidence="3"/>
<dbReference type="NCBIfam" id="TIGR01536">
    <property type="entry name" value="asn_synth_AEB"/>
    <property type="match status" value="1"/>
</dbReference>
<accession>A0AB39HMY9</accession>
<dbReference type="SUPFAM" id="SSF56235">
    <property type="entry name" value="N-terminal nucleophile aminohydrolases (Ntn hydrolases)"/>
    <property type="match status" value="1"/>
</dbReference>
<evidence type="ECO:0000259" key="10">
    <source>
        <dbReference type="PROSITE" id="PS51278"/>
    </source>
</evidence>
<evidence type="ECO:0000256" key="7">
    <source>
        <dbReference type="ARBA" id="ARBA00048741"/>
    </source>
</evidence>
<sequence length="620" mass="71871">MSGFLALLHENDYPFNEKMFEDMQKKLRVVHSDNQDSNLDYIDVPIAFSSQELDQLYHFQQNRYVLLFNGTIYNISELRASLEECEVTCQTGSDLEVLGALFIQEGVQMFSRLRGAFAILIWDRETKTLYGARDCFGMESLYYTNHEKDISFATDKQNLLALTDESAMDTDALQHYLTYQYVPSPYTLTAEIKQVEAASYFVKEMDKPIHFTRYFQPTFDPILTERSRLINKVRETITESVRVHMQSDQPLGTLLSGGVDSTIIASLAKTFQPNIKTFSVGFERQDFSEISLAEQTAAELGLENISYTVTAQEYLENLPKIMWQMGDPLADPACVPLYFVLREAKKEVNIVMSGEGADELFGGYNIYCEPQSLKIFESIPKPINKLLHRLAMILPEGVKGKSFLLRGTTPLEERYIGNAKMFEEEEKRSILKNYNEDLCYQMVTRQYYNEVRKEHPVHQMQYIDLHTWLRGDILLKAKRMSQANQIELRSPFLDKEVYNVARMLPVEDKVNGALTKALLRETFAANIPKDVVHRAKLGFPVPIRHWLKNEIYDWAVQLIDESDTGHILHKSYVKKLLERHVSGKGDYSRKIWTVLMFMLWYQIFVEEKYDFSLVDKVVRI</sequence>
<keyword evidence="11" id="KW-0436">Ligase</keyword>
<comment type="similarity">
    <text evidence="2">Belongs to the asparagine synthetase family.</text>
</comment>
<evidence type="ECO:0000256" key="4">
    <source>
        <dbReference type="ARBA" id="ARBA00022741"/>
    </source>
</evidence>
<dbReference type="CDD" id="cd01991">
    <property type="entry name" value="Asn_synthase_B_C"/>
    <property type="match status" value="1"/>
</dbReference>
<dbReference type="PIRSF" id="PIRSF001589">
    <property type="entry name" value="Asn_synthetase_glu-h"/>
    <property type="match status" value="1"/>
</dbReference>
<evidence type="ECO:0000256" key="6">
    <source>
        <dbReference type="ARBA" id="ARBA00022888"/>
    </source>
</evidence>
<comment type="pathway">
    <text evidence="1">Amino-acid biosynthesis; L-asparagine biosynthesis; L-asparagine from L-aspartate (L-Gln route): step 1/1.</text>
</comment>
<evidence type="ECO:0000256" key="9">
    <source>
        <dbReference type="PIRSR" id="PIRSR001589-3"/>
    </source>
</evidence>
<keyword evidence="6" id="KW-0061">Asparagine biosynthesis</keyword>
<comment type="catalytic activity">
    <reaction evidence="7">
        <text>L-aspartate + L-glutamine + ATP + H2O = L-asparagine + L-glutamate + AMP + diphosphate + H(+)</text>
        <dbReference type="Rhea" id="RHEA:12228"/>
        <dbReference type="ChEBI" id="CHEBI:15377"/>
        <dbReference type="ChEBI" id="CHEBI:15378"/>
        <dbReference type="ChEBI" id="CHEBI:29985"/>
        <dbReference type="ChEBI" id="CHEBI:29991"/>
        <dbReference type="ChEBI" id="CHEBI:30616"/>
        <dbReference type="ChEBI" id="CHEBI:33019"/>
        <dbReference type="ChEBI" id="CHEBI:58048"/>
        <dbReference type="ChEBI" id="CHEBI:58359"/>
        <dbReference type="ChEBI" id="CHEBI:456215"/>
        <dbReference type="EC" id="6.3.5.4"/>
    </reaction>
</comment>
<reference evidence="11" key="1">
    <citation type="submission" date="2024-07" db="EMBL/GenBank/DDBJ databases">
        <title>Halotolerant mesophilic bacterium Ornithinibacillus sp. 4-3, sp. nov., isolated from soil.</title>
        <authorList>
            <person name="Sidarenka A.V."/>
            <person name="Guliayeva D.E."/>
            <person name="Leanovich S.I."/>
            <person name="Hileuskaya K.S."/>
            <person name="Akhremchuk A.E."/>
            <person name="Sikolenko M.A."/>
            <person name="Valentovich L.N."/>
        </authorList>
    </citation>
    <scope>NUCLEOTIDE SEQUENCE</scope>
    <source>
        <strain evidence="11">4-3</strain>
    </source>
</reference>
<dbReference type="GO" id="GO:0006529">
    <property type="term" value="P:asparagine biosynthetic process"/>
    <property type="evidence" value="ECO:0007669"/>
    <property type="project" value="UniProtKB-KW"/>
</dbReference>
<feature type="binding site" evidence="8">
    <location>
        <position position="280"/>
    </location>
    <ligand>
        <name>ATP</name>
        <dbReference type="ChEBI" id="CHEBI:30616"/>
    </ligand>
</feature>